<dbReference type="PANTHER" id="PTHR44846:SF1">
    <property type="entry name" value="MANNOSYL-D-GLYCERATE TRANSPORT_METABOLISM SYSTEM REPRESSOR MNGR-RELATED"/>
    <property type="match status" value="1"/>
</dbReference>
<keyword evidence="2" id="KW-0238">DNA-binding</keyword>
<evidence type="ECO:0000259" key="4">
    <source>
        <dbReference type="PROSITE" id="PS50949"/>
    </source>
</evidence>
<accession>A0A7D8AIF9</accession>
<dbReference type="GO" id="GO:0003677">
    <property type="term" value="F:DNA binding"/>
    <property type="evidence" value="ECO:0007669"/>
    <property type="project" value="UniProtKB-KW"/>
</dbReference>
<gene>
    <name evidence="5" type="ORF">FVO59_15365</name>
</gene>
<name>A0A7D8AIF9_9MICO</name>
<evidence type="ECO:0000256" key="2">
    <source>
        <dbReference type="ARBA" id="ARBA00023125"/>
    </source>
</evidence>
<dbReference type="PRINTS" id="PR00035">
    <property type="entry name" value="HTHGNTR"/>
</dbReference>
<evidence type="ECO:0000256" key="3">
    <source>
        <dbReference type="ARBA" id="ARBA00023163"/>
    </source>
</evidence>
<dbReference type="SMART" id="SM00345">
    <property type="entry name" value="HTH_GNTR"/>
    <property type="match status" value="1"/>
</dbReference>
<evidence type="ECO:0000313" key="6">
    <source>
        <dbReference type="Proteomes" id="UP000515708"/>
    </source>
</evidence>
<dbReference type="InterPro" id="IPR000524">
    <property type="entry name" value="Tscrpt_reg_HTH_GntR"/>
</dbReference>
<dbReference type="CDD" id="cd07377">
    <property type="entry name" value="WHTH_GntR"/>
    <property type="match status" value="1"/>
</dbReference>
<dbReference type="InterPro" id="IPR036388">
    <property type="entry name" value="WH-like_DNA-bd_sf"/>
</dbReference>
<evidence type="ECO:0000256" key="1">
    <source>
        <dbReference type="ARBA" id="ARBA00023015"/>
    </source>
</evidence>
<dbReference type="Gene3D" id="1.10.10.10">
    <property type="entry name" value="Winged helix-like DNA-binding domain superfamily/Winged helix DNA-binding domain"/>
    <property type="match status" value="1"/>
</dbReference>
<dbReference type="SUPFAM" id="SSF46785">
    <property type="entry name" value="Winged helix' DNA-binding domain"/>
    <property type="match status" value="1"/>
</dbReference>
<dbReference type="EMBL" id="CP043732">
    <property type="protein sequence ID" value="QMU98403.1"/>
    <property type="molecule type" value="Genomic_DNA"/>
</dbReference>
<feature type="domain" description="HTH gntR-type" evidence="4">
    <location>
        <begin position="13"/>
        <end position="80"/>
    </location>
</feature>
<dbReference type="GO" id="GO:0045892">
    <property type="term" value="P:negative regulation of DNA-templated transcription"/>
    <property type="evidence" value="ECO:0007669"/>
    <property type="project" value="TreeGrafter"/>
</dbReference>
<dbReference type="Pfam" id="PF00392">
    <property type="entry name" value="GntR"/>
    <property type="match status" value="1"/>
</dbReference>
<keyword evidence="3" id="KW-0804">Transcription</keyword>
<sequence>MTFMQLPPVRDRRPLAVQVYDRLFDALSRSDDRTGALPTEEELTRQLGVSRTTVRQALALLEEDGVIERGPGRRRHVAGTAPATDGTVLPLEETVRTAKKVVVRRIARTVSPATEWNSRLLDISRGDEICTWESEIVVGGKVLASALEFIQAGHEPAPQLEEATMYAQLGSQYRTKATLASLRLSPYITDTRRFGRGHSGNLLTVTYTTRAPSKPLYLAKHVIDISAISIELLAGAASSVED</sequence>
<dbReference type="InterPro" id="IPR050679">
    <property type="entry name" value="Bact_HTH_transcr_reg"/>
</dbReference>
<dbReference type="PROSITE" id="PS50949">
    <property type="entry name" value="HTH_GNTR"/>
    <property type="match status" value="1"/>
</dbReference>
<dbReference type="InterPro" id="IPR036390">
    <property type="entry name" value="WH_DNA-bd_sf"/>
</dbReference>
<evidence type="ECO:0000313" key="5">
    <source>
        <dbReference type="EMBL" id="QMU98403.1"/>
    </source>
</evidence>
<proteinExistence type="predicted"/>
<dbReference type="AlphaFoldDB" id="A0A7D8AIF9"/>
<dbReference type="GO" id="GO:0003700">
    <property type="term" value="F:DNA-binding transcription factor activity"/>
    <property type="evidence" value="ECO:0007669"/>
    <property type="project" value="InterPro"/>
</dbReference>
<organism evidence="5 6">
    <name type="scientific">Microbacterium esteraromaticum</name>
    <dbReference type="NCBI Taxonomy" id="57043"/>
    <lineage>
        <taxon>Bacteria</taxon>
        <taxon>Bacillati</taxon>
        <taxon>Actinomycetota</taxon>
        <taxon>Actinomycetes</taxon>
        <taxon>Micrococcales</taxon>
        <taxon>Microbacteriaceae</taxon>
        <taxon>Microbacterium</taxon>
    </lineage>
</organism>
<reference evidence="5 6" key="1">
    <citation type="journal article" date="2020" name="Front. Microbiol.">
        <title>Design of Bacterial Strain-Specific qPCR Assays Using NGS Data and Publicly Available Resources and Its Application to Track Biocontrol Strains.</title>
        <authorList>
            <person name="Hernandez I."/>
            <person name="Sant C."/>
            <person name="Martinez R."/>
            <person name="Fernandez C."/>
        </authorList>
    </citation>
    <scope>NUCLEOTIDE SEQUENCE [LARGE SCALE GENOMIC DNA]</scope>
    <source>
        <strain evidence="5 6">B24</strain>
    </source>
</reference>
<dbReference type="PANTHER" id="PTHR44846">
    <property type="entry name" value="MANNOSYL-D-GLYCERATE TRANSPORT/METABOLISM SYSTEM REPRESSOR MNGR-RELATED"/>
    <property type="match status" value="1"/>
</dbReference>
<dbReference type="Proteomes" id="UP000515708">
    <property type="component" value="Chromosome"/>
</dbReference>
<keyword evidence="1" id="KW-0805">Transcription regulation</keyword>
<protein>
    <submittedName>
        <fullName evidence="5">GntR family transcriptional regulator</fullName>
    </submittedName>
</protein>